<comment type="similarity">
    <text evidence="6">Belongs to the PINc/VapC protein family.</text>
</comment>
<dbReference type="InterPro" id="IPR022907">
    <property type="entry name" value="VapC_family"/>
</dbReference>
<evidence type="ECO:0000256" key="4">
    <source>
        <dbReference type="ARBA" id="ARBA00022801"/>
    </source>
</evidence>
<keyword evidence="6" id="KW-0800">Toxin</keyword>
<dbReference type="PANTHER" id="PTHR35901">
    <property type="entry name" value="RIBONUCLEASE VAPC3"/>
    <property type="match status" value="1"/>
</dbReference>
<dbReference type="Gene3D" id="3.40.50.1010">
    <property type="entry name" value="5'-nuclease"/>
    <property type="match status" value="1"/>
</dbReference>
<evidence type="ECO:0000313" key="9">
    <source>
        <dbReference type="Proteomes" id="UP001604002"/>
    </source>
</evidence>
<dbReference type="EC" id="3.1.-.-" evidence="6"/>
<dbReference type="Proteomes" id="UP001604002">
    <property type="component" value="Unassembled WGS sequence"/>
</dbReference>
<name>A0ABW6ZX46_9HYPH</name>
<dbReference type="CDD" id="cd09873">
    <property type="entry name" value="PIN_Pae0151-like"/>
    <property type="match status" value="1"/>
</dbReference>
<keyword evidence="1 6" id="KW-1277">Toxin-antitoxin system</keyword>
<evidence type="ECO:0000313" key="8">
    <source>
        <dbReference type="EMBL" id="MFG1373326.1"/>
    </source>
</evidence>
<dbReference type="SUPFAM" id="SSF88723">
    <property type="entry name" value="PIN domain-like"/>
    <property type="match status" value="1"/>
</dbReference>
<organism evidence="8 9">
    <name type="scientific">Xanthobacter oligotrophicus</name>
    <dbReference type="NCBI Taxonomy" id="2607286"/>
    <lineage>
        <taxon>Bacteria</taxon>
        <taxon>Pseudomonadati</taxon>
        <taxon>Pseudomonadota</taxon>
        <taxon>Alphaproteobacteria</taxon>
        <taxon>Hyphomicrobiales</taxon>
        <taxon>Xanthobacteraceae</taxon>
        <taxon>Xanthobacter</taxon>
    </lineage>
</organism>
<dbReference type="RefSeq" id="WP_393993109.1">
    <property type="nucleotide sequence ID" value="NZ_JBAFVH010000007.1"/>
</dbReference>
<dbReference type="InterPro" id="IPR051619">
    <property type="entry name" value="TypeII_TA_RNase_PINc/VapC"/>
</dbReference>
<feature type="binding site" evidence="6">
    <location>
        <position position="7"/>
    </location>
    <ligand>
        <name>Mg(2+)</name>
        <dbReference type="ChEBI" id="CHEBI:18420"/>
    </ligand>
</feature>
<keyword evidence="4 6" id="KW-0378">Hydrolase</keyword>
<reference evidence="8 9" key="1">
    <citation type="submission" date="2024-02" db="EMBL/GenBank/DDBJ databases">
        <title>Expansion and revision of Xanthobacter and proposal of Roseixanthobacter gen. nov.</title>
        <authorList>
            <person name="Soltysiak M.P.M."/>
            <person name="Jalihal A."/>
            <person name="Ory A."/>
            <person name="Chrisophersen C."/>
            <person name="Lee A.D."/>
            <person name="Boulton J."/>
            <person name="Springer M."/>
        </authorList>
    </citation>
    <scope>NUCLEOTIDE SEQUENCE [LARGE SCALE GENOMIC DNA]</scope>
    <source>
        <strain evidence="8 9">23A</strain>
    </source>
</reference>
<feature type="binding site" evidence="6">
    <location>
        <position position="99"/>
    </location>
    <ligand>
        <name>Mg(2+)</name>
        <dbReference type="ChEBI" id="CHEBI:18420"/>
    </ligand>
</feature>
<proteinExistence type="inferred from homology"/>
<accession>A0ABW6ZX46</accession>
<gene>
    <name evidence="6" type="primary">vapC</name>
    <name evidence="8" type="ORF">V5F32_14220</name>
</gene>
<dbReference type="Pfam" id="PF01850">
    <property type="entry name" value="PIN"/>
    <property type="match status" value="1"/>
</dbReference>
<dbReference type="InterPro" id="IPR002716">
    <property type="entry name" value="PIN_dom"/>
</dbReference>
<dbReference type="EMBL" id="JBAFVH010000007">
    <property type="protein sequence ID" value="MFG1373326.1"/>
    <property type="molecule type" value="Genomic_DNA"/>
</dbReference>
<keyword evidence="3 6" id="KW-0479">Metal-binding</keyword>
<keyword evidence="5 6" id="KW-0460">Magnesium</keyword>
<protein>
    <recommendedName>
        <fullName evidence="6">Ribonuclease VapC</fullName>
        <shortName evidence="6">RNase VapC</shortName>
        <ecNumber evidence="6">3.1.-.-</ecNumber>
    </recommendedName>
    <alternativeName>
        <fullName evidence="6">Toxin VapC</fullName>
    </alternativeName>
</protein>
<evidence type="ECO:0000256" key="1">
    <source>
        <dbReference type="ARBA" id="ARBA00022649"/>
    </source>
</evidence>
<evidence type="ECO:0000259" key="7">
    <source>
        <dbReference type="Pfam" id="PF01850"/>
    </source>
</evidence>
<comment type="cofactor">
    <cofactor evidence="6">
        <name>Mg(2+)</name>
        <dbReference type="ChEBI" id="CHEBI:18420"/>
    </cofactor>
</comment>
<dbReference type="HAMAP" id="MF_00265">
    <property type="entry name" value="VapC_Nob1"/>
    <property type="match status" value="1"/>
</dbReference>
<evidence type="ECO:0000256" key="5">
    <source>
        <dbReference type="ARBA" id="ARBA00022842"/>
    </source>
</evidence>
<keyword evidence="2 6" id="KW-0540">Nuclease</keyword>
<dbReference type="InterPro" id="IPR029060">
    <property type="entry name" value="PIN-like_dom_sf"/>
</dbReference>
<evidence type="ECO:0000256" key="6">
    <source>
        <dbReference type="HAMAP-Rule" id="MF_00265"/>
    </source>
</evidence>
<evidence type="ECO:0000256" key="2">
    <source>
        <dbReference type="ARBA" id="ARBA00022722"/>
    </source>
</evidence>
<keyword evidence="9" id="KW-1185">Reference proteome</keyword>
<dbReference type="InterPro" id="IPR044153">
    <property type="entry name" value="PIN_Pae0151-like"/>
</dbReference>
<comment type="function">
    <text evidence="6">Toxic component of a toxin-antitoxin (TA) system. An RNase.</text>
</comment>
<sequence length="141" mass="15711">MSRFVVDASIALKWFFDEGDRAAARALLASGASLLAPTLVQAEVANALWKKKRAGAMTVEDAIHICAQLPPFFQRLFPVEPLLPIAIELSFRLDHAIYDCVYLSLARETDCPFLTADRRLARKAAGEKDLPPILPLDHWRP</sequence>
<dbReference type="PANTHER" id="PTHR35901:SF1">
    <property type="entry name" value="EXONUCLEASE VAPC9"/>
    <property type="match status" value="1"/>
</dbReference>
<feature type="domain" description="PIN" evidence="7">
    <location>
        <begin position="5"/>
        <end position="124"/>
    </location>
</feature>
<evidence type="ECO:0000256" key="3">
    <source>
        <dbReference type="ARBA" id="ARBA00022723"/>
    </source>
</evidence>
<comment type="caution">
    <text evidence="8">The sequence shown here is derived from an EMBL/GenBank/DDBJ whole genome shotgun (WGS) entry which is preliminary data.</text>
</comment>